<name>A0A9N9ITL4_9GLOM</name>
<protein>
    <submittedName>
        <fullName evidence="1">4001_t:CDS:1</fullName>
    </submittedName>
</protein>
<feature type="non-terminal residue" evidence="1">
    <location>
        <position position="114"/>
    </location>
</feature>
<proteinExistence type="predicted"/>
<feature type="non-terminal residue" evidence="1">
    <location>
        <position position="1"/>
    </location>
</feature>
<reference evidence="1" key="1">
    <citation type="submission" date="2021-06" db="EMBL/GenBank/DDBJ databases">
        <authorList>
            <person name="Kallberg Y."/>
            <person name="Tangrot J."/>
            <person name="Rosling A."/>
        </authorList>
    </citation>
    <scope>NUCLEOTIDE SEQUENCE</scope>
    <source>
        <strain evidence="1">IN212</strain>
    </source>
</reference>
<evidence type="ECO:0000313" key="2">
    <source>
        <dbReference type="Proteomes" id="UP000789396"/>
    </source>
</evidence>
<accession>A0A9N9ITL4</accession>
<sequence>NQNENYCDCDETIFSGDCEMLFLYPLWEVKILPARYQKLIHVYDEEDDDLIDRYNIKAFISISLKHWAIENIDTHGISQFAKAIKNATLNLCDVIEFLKDERTQREITKMKTAF</sequence>
<dbReference type="AlphaFoldDB" id="A0A9N9ITL4"/>
<keyword evidence="2" id="KW-1185">Reference proteome</keyword>
<dbReference type="EMBL" id="CAJVPZ010034236">
    <property type="protein sequence ID" value="CAG8746285.1"/>
    <property type="molecule type" value="Genomic_DNA"/>
</dbReference>
<comment type="caution">
    <text evidence="1">The sequence shown here is derived from an EMBL/GenBank/DDBJ whole genome shotgun (WGS) entry which is preliminary data.</text>
</comment>
<dbReference type="Proteomes" id="UP000789396">
    <property type="component" value="Unassembled WGS sequence"/>
</dbReference>
<organism evidence="1 2">
    <name type="scientific">Racocetra fulgida</name>
    <dbReference type="NCBI Taxonomy" id="60492"/>
    <lineage>
        <taxon>Eukaryota</taxon>
        <taxon>Fungi</taxon>
        <taxon>Fungi incertae sedis</taxon>
        <taxon>Mucoromycota</taxon>
        <taxon>Glomeromycotina</taxon>
        <taxon>Glomeromycetes</taxon>
        <taxon>Diversisporales</taxon>
        <taxon>Gigasporaceae</taxon>
        <taxon>Racocetra</taxon>
    </lineage>
</organism>
<gene>
    <name evidence="1" type="ORF">RFULGI_LOCUS13258</name>
</gene>
<evidence type="ECO:0000313" key="1">
    <source>
        <dbReference type="EMBL" id="CAG8746285.1"/>
    </source>
</evidence>